<dbReference type="Proteomes" id="UP001601059">
    <property type="component" value="Unassembled WGS sequence"/>
</dbReference>
<reference evidence="1 2" key="1">
    <citation type="submission" date="2024-08" db="EMBL/GenBank/DDBJ databases">
        <title>Two novel Cytobacillus novel species.</title>
        <authorList>
            <person name="Liu G."/>
        </authorList>
    </citation>
    <scope>NUCLEOTIDE SEQUENCE [LARGE SCALE GENOMIC DNA]</scope>
    <source>
        <strain evidence="1 2">FJAT-54145</strain>
    </source>
</reference>
<evidence type="ECO:0000313" key="2">
    <source>
        <dbReference type="Proteomes" id="UP001601059"/>
    </source>
</evidence>
<accession>A0ABW6KFQ0</accession>
<dbReference type="RefSeq" id="WP_389362003.1">
    <property type="nucleotide sequence ID" value="NZ_JBIACK010000008.1"/>
</dbReference>
<gene>
    <name evidence="1" type="ORF">ACFYKX_15670</name>
</gene>
<sequence>MRALIANKLTTIWSEVQKQITDKRMEDCHKDPLLEQKLFLLKHYPAYLHEYSLLVKRMLDSAFIKEPISIMSFRNGSAIDYDAFYALIEEEGKGPFFYTGIEPNLWTDHNGVPVNSLSWIWTNLTELQELNTEGQNVFIFPKSLSVMSYQEIEALKRLIQTGRFKRDHICIAFSAIDMKTKTFERNRFETIVQTFLKWQKYKIQKQIVLQPKKDSGVEDKGFEYPAKLYSYMDEHPFTKKWLPEKCVSYYSELVFLKK</sequence>
<evidence type="ECO:0000313" key="1">
    <source>
        <dbReference type="EMBL" id="MFE8702035.1"/>
    </source>
</evidence>
<comment type="caution">
    <text evidence="1">The sequence shown here is derived from an EMBL/GenBank/DDBJ whole genome shotgun (WGS) entry which is preliminary data.</text>
</comment>
<protein>
    <submittedName>
        <fullName evidence="1">Uncharacterized protein</fullName>
    </submittedName>
</protein>
<keyword evidence="2" id="KW-1185">Reference proteome</keyword>
<organism evidence="1 2">
    <name type="scientific">Cytobacillus spartinae</name>
    <dbReference type="NCBI Taxonomy" id="3299023"/>
    <lineage>
        <taxon>Bacteria</taxon>
        <taxon>Bacillati</taxon>
        <taxon>Bacillota</taxon>
        <taxon>Bacilli</taxon>
        <taxon>Bacillales</taxon>
        <taxon>Bacillaceae</taxon>
        <taxon>Cytobacillus</taxon>
    </lineage>
</organism>
<name>A0ABW6KFQ0_9BACI</name>
<proteinExistence type="predicted"/>
<dbReference type="EMBL" id="JBIACK010000008">
    <property type="protein sequence ID" value="MFE8702035.1"/>
    <property type="molecule type" value="Genomic_DNA"/>
</dbReference>